<accession>A0A433QCZ1</accession>
<evidence type="ECO:0000313" key="1">
    <source>
        <dbReference type="EMBL" id="RUS27665.1"/>
    </source>
</evidence>
<dbReference type="EMBL" id="RBNJ01008003">
    <property type="protein sequence ID" value="RUS27665.1"/>
    <property type="molecule type" value="Genomic_DNA"/>
</dbReference>
<reference evidence="1 2" key="1">
    <citation type="journal article" date="2018" name="New Phytol.">
        <title>Phylogenomics of Endogonaceae and evolution of mycorrhizas within Mucoromycota.</title>
        <authorList>
            <person name="Chang Y."/>
            <person name="Desiro A."/>
            <person name="Na H."/>
            <person name="Sandor L."/>
            <person name="Lipzen A."/>
            <person name="Clum A."/>
            <person name="Barry K."/>
            <person name="Grigoriev I.V."/>
            <person name="Martin F.M."/>
            <person name="Stajich J.E."/>
            <person name="Smith M.E."/>
            <person name="Bonito G."/>
            <person name="Spatafora J.W."/>
        </authorList>
    </citation>
    <scope>NUCLEOTIDE SEQUENCE [LARGE SCALE GENOMIC DNA]</scope>
    <source>
        <strain evidence="1 2">AD002</strain>
    </source>
</reference>
<dbReference type="AlphaFoldDB" id="A0A433QCZ1"/>
<evidence type="ECO:0000313" key="2">
    <source>
        <dbReference type="Proteomes" id="UP000274822"/>
    </source>
</evidence>
<name>A0A433QCZ1_9FUNG</name>
<gene>
    <name evidence="1" type="ORF">BC938DRAFT_482923</name>
</gene>
<comment type="caution">
    <text evidence="1">The sequence shown here is derived from an EMBL/GenBank/DDBJ whole genome shotgun (WGS) entry which is preliminary data.</text>
</comment>
<keyword evidence="2" id="KW-1185">Reference proteome</keyword>
<sequence>MTQVLVSVTAVEPQKTKLCKIIEENFPSACLTPIGRKYFNDAIGLNYIKQYGLEEDSAALILGLTSKYYCLASTAAVLKYVEGVQNIIFTNHSVKFKYQGVEGTMMIDISPFIHTDCVTARNLELIANITNPKSSHSLYGKPPGNQILALFVLDTMLVIVVFILCPHRYPKPDRYANGSRSLYTNHVFELDKDESARVMGGMFYKRLHSRTKFDIKRELYAHMTQFSDQVTINTRLDSVEGNVLLGPVSNEIFSRHRPLDISCKSSQLCVYILIKIPRRPSVQQSEHNINHAIMLKHTLKSIKPLVAALGSCQNALLVAVRKVCAIFVAIFDSNVWQDGRLRCPRLEIQLK</sequence>
<proteinExistence type="predicted"/>
<organism evidence="1 2">
    <name type="scientific">Jimgerdemannia flammicorona</name>
    <dbReference type="NCBI Taxonomy" id="994334"/>
    <lineage>
        <taxon>Eukaryota</taxon>
        <taxon>Fungi</taxon>
        <taxon>Fungi incertae sedis</taxon>
        <taxon>Mucoromycota</taxon>
        <taxon>Mucoromycotina</taxon>
        <taxon>Endogonomycetes</taxon>
        <taxon>Endogonales</taxon>
        <taxon>Endogonaceae</taxon>
        <taxon>Jimgerdemannia</taxon>
    </lineage>
</organism>
<dbReference type="Proteomes" id="UP000274822">
    <property type="component" value="Unassembled WGS sequence"/>
</dbReference>
<protein>
    <submittedName>
        <fullName evidence="1">Uncharacterized protein</fullName>
    </submittedName>
</protein>